<organism evidence="4 5">
    <name type="scientific">Jiangella anatolica</name>
    <dbReference type="NCBI Taxonomy" id="2670374"/>
    <lineage>
        <taxon>Bacteria</taxon>
        <taxon>Bacillati</taxon>
        <taxon>Actinomycetota</taxon>
        <taxon>Actinomycetes</taxon>
        <taxon>Jiangellales</taxon>
        <taxon>Jiangellaceae</taxon>
        <taxon>Jiangella</taxon>
    </lineage>
</organism>
<name>A0A2W2BHR2_9ACTN</name>
<feature type="compositionally biased region" description="Basic and acidic residues" evidence="2">
    <location>
        <begin position="354"/>
        <end position="370"/>
    </location>
</feature>
<sequence>MRTDDALLDRIRSTLALAAEAPTPARVAALLRAEGAVLGDAAVLEVTEALRAEITGAGPLDPLLRRPGVTDVLVNAPDQVWIDDGDGLRREPVRFRDESAVRRLAVRLAASAGRRLDDAVPYVDARLAGGVRLHAIVPPVAPDGTVISLRVPTRRALSLADLVAAGTIPETLEPWLTALVRARLAFLVTGATGCGKTTVLGALLGVCDPRERILLVEDSGELRPDHPHVVRLEARAANVEGAGHIGLDVLVRQALRMRPDRIVVGEVRGAEVVDLLAALNTGHEGGCGTLHANSAADVPARLEALGMAAGLGRAAVHAQARAALDVVIHLVRDGGRRRVAQVDVVVADDAWAPDGDRPDRRLQSAPKPHEAGSWADPGVDASRGAARGWVEPGPEAPAVQGPKEPAAHGAQGPVSRDVEGRAAPDADAPKPHAAGNSVEPGAPGRAVQGPERWVSRGAGGPVSRASGGWLELAAAFRVDSDGSVSRGPGFELLAELLAQRGWVP</sequence>
<gene>
    <name evidence="4" type="ORF">C1I92_29100</name>
</gene>
<evidence type="ECO:0000313" key="5">
    <source>
        <dbReference type="Proteomes" id="UP000248764"/>
    </source>
</evidence>
<comment type="caution">
    <text evidence="4">The sequence shown here is derived from an EMBL/GenBank/DDBJ whole genome shotgun (WGS) entry which is preliminary data.</text>
</comment>
<dbReference type="CDD" id="cd01130">
    <property type="entry name" value="VirB11-like_ATPase"/>
    <property type="match status" value="1"/>
</dbReference>
<accession>A0A2W2BHR2</accession>
<dbReference type="PANTHER" id="PTHR30486">
    <property type="entry name" value="TWITCHING MOTILITY PROTEIN PILT"/>
    <property type="match status" value="1"/>
</dbReference>
<dbReference type="InterPro" id="IPR027417">
    <property type="entry name" value="P-loop_NTPase"/>
</dbReference>
<comment type="similarity">
    <text evidence="1">Belongs to the GSP E family.</text>
</comment>
<dbReference type="GO" id="GO:0016887">
    <property type="term" value="F:ATP hydrolysis activity"/>
    <property type="evidence" value="ECO:0007669"/>
    <property type="project" value="InterPro"/>
</dbReference>
<feature type="region of interest" description="Disordered" evidence="2">
    <location>
        <begin position="350"/>
        <end position="462"/>
    </location>
</feature>
<dbReference type="InterPro" id="IPR022399">
    <property type="entry name" value="TadA-like_ATPase"/>
</dbReference>
<dbReference type="Gene3D" id="3.40.50.300">
    <property type="entry name" value="P-loop containing nucleotide triphosphate hydrolases"/>
    <property type="match status" value="1"/>
</dbReference>
<evidence type="ECO:0000256" key="1">
    <source>
        <dbReference type="ARBA" id="ARBA00006611"/>
    </source>
</evidence>
<dbReference type="Pfam" id="PF00437">
    <property type="entry name" value="T2SSE"/>
    <property type="match status" value="1"/>
</dbReference>
<dbReference type="NCBIfam" id="TIGR03819">
    <property type="entry name" value="heli_sec_ATPase"/>
    <property type="match status" value="1"/>
</dbReference>
<dbReference type="InterPro" id="IPR001482">
    <property type="entry name" value="T2SS/T4SS_dom"/>
</dbReference>
<keyword evidence="5" id="KW-1185">Reference proteome</keyword>
<feature type="domain" description="Bacterial type II secretion system protein E" evidence="3">
    <location>
        <begin position="55"/>
        <end position="333"/>
    </location>
</feature>
<dbReference type="PANTHER" id="PTHR30486:SF6">
    <property type="entry name" value="TYPE IV PILUS RETRACTATION ATPASE PILT"/>
    <property type="match status" value="1"/>
</dbReference>
<proteinExistence type="inferred from homology"/>
<reference evidence="4 5" key="1">
    <citation type="submission" date="2018-01" db="EMBL/GenBank/DDBJ databases">
        <title>Draft genome sequence of Jiangella sp. GTF31.</title>
        <authorList>
            <person name="Sahin N."/>
            <person name="Ay H."/>
            <person name="Saygin H."/>
        </authorList>
    </citation>
    <scope>NUCLEOTIDE SEQUENCE [LARGE SCALE GENOMIC DNA]</scope>
    <source>
        <strain evidence="4 5">GTF31</strain>
    </source>
</reference>
<dbReference type="Gene3D" id="3.30.450.380">
    <property type="match status" value="1"/>
</dbReference>
<dbReference type="Proteomes" id="UP000248764">
    <property type="component" value="Unassembled WGS sequence"/>
</dbReference>
<evidence type="ECO:0000259" key="3">
    <source>
        <dbReference type="Pfam" id="PF00437"/>
    </source>
</evidence>
<feature type="compositionally biased region" description="Basic and acidic residues" evidence="2">
    <location>
        <begin position="416"/>
        <end position="430"/>
    </location>
</feature>
<evidence type="ECO:0000256" key="2">
    <source>
        <dbReference type="SAM" id="MobiDB-lite"/>
    </source>
</evidence>
<dbReference type="InterPro" id="IPR050921">
    <property type="entry name" value="T4SS_GSP_E_ATPase"/>
</dbReference>
<evidence type="ECO:0000313" key="4">
    <source>
        <dbReference type="EMBL" id="PZF79834.1"/>
    </source>
</evidence>
<dbReference type="AlphaFoldDB" id="A0A2W2BHR2"/>
<dbReference type="EMBL" id="POTW01000114">
    <property type="protein sequence ID" value="PZF79834.1"/>
    <property type="molecule type" value="Genomic_DNA"/>
</dbReference>
<dbReference type="SUPFAM" id="SSF52540">
    <property type="entry name" value="P-loop containing nucleoside triphosphate hydrolases"/>
    <property type="match status" value="1"/>
</dbReference>
<protein>
    <recommendedName>
        <fullName evidence="3">Bacterial type II secretion system protein E domain-containing protein</fullName>
    </recommendedName>
</protein>